<dbReference type="AlphaFoldDB" id="A0A7V2WUM3"/>
<feature type="binding site" evidence="11">
    <location>
        <position position="177"/>
    </location>
    <ligand>
        <name>ATP</name>
        <dbReference type="ChEBI" id="CHEBI:30616"/>
    </ligand>
</feature>
<dbReference type="GO" id="GO:0005737">
    <property type="term" value="C:cytoplasm"/>
    <property type="evidence" value="ECO:0007669"/>
    <property type="project" value="UniProtKB-SubCell"/>
</dbReference>
<comment type="subcellular location">
    <subcellularLocation>
        <location evidence="1 10">Cytoplasm</location>
    </subcellularLocation>
</comment>
<evidence type="ECO:0000256" key="4">
    <source>
        <dbReference type="ARBA" id="ARBA00022741"/>
    </source>
</evidence>
<feature type="binding site" evidence="11">
    <location>
        <begin position="103"/>
        <end position="104"/>
    </location>
    <ligand>
        <name>ATP</name>
        <dbReference type="ChEBI" id="CHEBI:30616"/>
    </ligand>
</feature>
<comment type="caution">
    <text evidence="13">The sequence shown here is derived from an EMBL/GenBank/DDBJ whole genome shotgun (WGS) entry which is preliminary data.</text>
</comment>
<dbReference type="SMART" id="SM00387">
    <property type="entry name" value="HATPase_c"/>
    <property type="match status" value="1"/>
</dbReference>
<dbReference type="Proteomes" id="UP000885750">
    <property type="component" value="Unassembled WGS sequence"/>
</dbReference>
<dbReference type="SUPFAM" id="SSF55874">
    <property type="entry name" value="ATPase domain of HSP90 chaperone/DNA topoisomerase II/histidine kinase"/>
    <property type="match status" value="1"/>
</dbReference>
<dbReference type="Pfam" id="PF00183">
    <property type="entry name" value="HSP90"/>
    <property type="match status" value="1"/>
</dbReference>
<dbReference type="PIRSF" id="PIRSF002583">
    <property type="entry name" value="Hsp90"/>
    <property type="match status" value="1"/>
</dbReference>
<evidence type="ECO:0000256" key="10">
    <source>
        <dbReference type="HAMAP-Rule" id="MF_00505"/>
    </source>
</evidence>
<dbReference type="FunFam" id="3.30.565.10:FF:000009">
    <property type="entry name" value="Molecular chaperone HtpG"/>
    <property type="match status" value="1"/>
</dbReference>
<dbReference type="NCBIfam" id="NF003555">
    <property type="entry name" value="PRK05218.1"/>
    <property type="match status" value="1"/>
</dbReference>
<name>A0A7V2WUM3_LEUMU</name>
<protein>
    <recommendedName>
        <fullName evidence="9 10">Chaperone protein HtpG</fullName>
    </recommendedName>
    <alternativeName>
        <fullName evidence="10">Heat shock protein HtpG</fullName>
    </alternativeName>
    <alternativeName>
        <fullName evidence="10">High temperature protein G</fullName>
    </alternativeName>
</protein>
<keyword evidence="3 10" id="KW-0963">Cytoplasm</keyword>
<feature type="binding site" evidence="11">
    <location>
        <position position="37"/>
    </location>
    <ligand>
        <name>ATP</name>
        <dbReference type="ChEBI" id="CHEBI:30616"/>
    </ligand>
</feature>
<comment type="caution">
    <text evidence="10">Lacks conserved residue(s) required for the propagation of feature annotation.</text>
</comment>
<dbReference type="Gene3D" id="3.30.565.10">
    <property type="entry name" value="Histidine kinase-like ATPase, C-terminal domain"/>
    <property type="match status" value="1"/>
</dbReference>
<evidence type="ECO:0000256" key="5">
    <source>
        <dbReference type="ARBA" id="ARBA00022840"/>
    </source>
</evidence>
<dbReference type="CDD" id="cd16927">
    <property type="entry name" value="HATPase_Hsp90-like"/>
    <property type="match status" value="1"/>
</dbReference>
<dbReference type="InterPro" id="IPR020575">
    <property type="entry name" value="Hsp90_N"/>
</dbReference>
<evidence type="ECO:0000259" key="12">
    <source>
        <dbReference type="SMART" id="SM00387"/>
    </source>
</evidence>
<proteinExistence type="inferred from homology"/>
<dbReference type="Gene3D" id="3.40.50.11260">
    <property type="match status" value="1"/>
</dbReference>
<comment type="function">
    <text evidence="8 10">Molecular chaperone. Has ATPase activity.</text>
</comment>
<dbReference type="GO" id="GO:0051082">
    <property type="term" value="F:unfolded protein binding"/>
    <property type="evidence" value="ECO:0007669"/>
    <property type="project" value="UniProtKB-UniRule"/>
</dbReference>
<feature type="binding site" evidence="11">
    <location>
        <begin position="125"/>
        <end position="130"/>
    </location>
    <ligand>
        <name>ATP</name>
        <dbReference type="ChEBI" id="CHEBI:30616"/>
    </ligand>
</feature>
<comment type="similarity">
    <text evidence="2 10">Belongs to the heat shock protein 90 family.</text>
</comment>
<dbReference type="EMBL" id="DRMS01000153">
    <property type="protein sequence ID" value="HFC91925.1"/>
    <property type="molecule type" value="Genomic_DNA"/>
</dbReference>
<gene>
    <name evidence="10 13" type="primary">htpG</name>
    <name evidence="13" type="ORF">ENJ51_03850</name>
</gene>
<dbReference type="GO" id="GO:0140662">
    <property type="term" value="F:ATP-dependent protein folding chaperone"/>
    <property type="evidence" value="ECO:0007669"/>
    <property type="project" value="InterPro"/>
</dbReference>
<evidence type="ECO:0000256" key="6">
    <source>
        <dbReference type="ARBA" id="ARBA00023016"/>
    </source>
</evidence>
<organism evidence="13">
    <name type="scientific">Leucothrix mucor</name>
    <dbReference type="NCBI Taxonomy" id="45248"/>
    <lineage>
        <taxon>Bacteria</taxon>
        <taxon>Pseudomonadati</taxon>
        <taxon>Pseudomonadota</taxon>
        <taxon>Gammaproteobacteria</taxon>
        <taxon>Thiotrichales</taxon>
        <taxon>Thiotrichaceae</taxon>
        <taxon>Leucothrix</taxon>
    </lineage>
</organism>
<evidence type="ECO:0000256" key="3">
    <source>
        <dbReference type="ARBA" id="ARBA00022490"/>
    </source>
</evidence>
<dbReference type="Pfam" id="PF13589">
    <property type="entry name" value="HATPase_c_3"/>
    <property type="match status" value="1"/>
</dbReference>
<dbReference type="SUPFAM" id="SSF54211">
    <property type="entry name" value="Ribosomal protein S5 domain 2-like"/>
    <property type="match status" value="1"/>
</dbReference>
<dbReference type="GO" id="GO:0016887">
    <property type="term" value="F:ATP hydrolysis activity"/>
    <property type="evidence" value="ECO:0007669"/>
    <property type="project" value="InterPro"/>
</dbReference>
<feature type="domain" description="Histidine kinase/HSP90-like ATPase" evidence="12">
    <location>
        <begin position="30"/>
        <end position="187"/>
    </location>
</feature>
<dbReference type="PROSITE" id="PS00298">
    <property type="entry name" value="HSP90"/>
    <property type="match status" value="1"/>
</dbReference>
<evidence type="ECO:0000256" key="11">
    <source>
        <dbReference type="PIRSR" id="PIRSR002583-1"/>
    </source>
</evidence>
<feature type="binding site" evidence="11">
    <location>
        <position position="102"/>
    </location>
    <ligand>
        <name>ATP</name>
        <dbReference type="ChEBI" id="CHEBI:30616"/>
    </ligand>
</feature>
<dbReference type="GO" id="GO:0005524">
    <property type="term" value="F:ATP binding"/>
    <property type="evidence" value="ECO:0007669"/>
    <property type="project" value="UniProtKB-UniRule"/>
</dbReference>
<evidence type="ECO:0000256" key="1">
    <source>
        <dbReference type="ARBA" id="ARBA00004496"/>
    </source>
</evidence>
<dbReference type="SUPFAM" id="SSF110942">
    <property type="entry name" value="HSP90 C-terminal domain"/>
    <property type="match status" value="1"/>
</dbReference>
<feature type="binding site" evidence="11">
    <location>
        <position position="359"/>
    </location>
    <ligand>
        <name>ATP</name>
        <dbReference type="ChEBI" id="CHEBI:30616"/>
    </ligand>
</feature>
<sequence>MTKSANKENMQFQTEVDQLLQLMIHSLYSNKEIFLRELISNSADACDKLRFEATSNDALYEGDGDLRIEIDFDEEANTVTIRDNGIGMTHDEVINNIGTIAKSGTKEFLEKLTGDAAKDSNLIGQFGVGFYSSFIVAKKVVLTSRKAGDDKSKGSRWESTGEGGFSLETIELENHGTEITLYLKEDEKEFANKYRLQNIITTYSEHIPLPIKMLNKIEAVEATEEVKDDDGNVITPAQEAVEASETWETVNKANALWTRPKNEIKKDEYKDFYKTVSNDWQDPLTWSHNRVEGKLEYTSLLYIPSKAPMDLYEQKQQHGIKLYVKRVFIMDDTENLMPHYLRFVRGLIDTNSLPLNVSREILQSNRTVDSMRKASVKKILSLLEKMAKKDDGQYAIFWKEFGQAIKEGVVEDFENKDRIAKLFRFSSTETDSEEQTISLESYVERMQEGQEKIYYVSAETFNAAKNSPHLEIFRKKGIEVLLLSDRVDEWMMGSFTEFDGKKLQSVAKGDLDLGELDSDEDKEEQKKVEDEAASIVKQLKEELVNKVEDVRVSHRLTSSPSCLILSEQDMALYMQQMMKQAGHEMPSSKPVLEINPAHPLLARMTAETDDDKFKEWASILFDQALLAEGGQLEDPAGFVHKLNSLLLGMS</sequence>
<feature type="binding site" evidence="11">
    <location>
        <position position="41"/>
    </location>
    <ligand>
        <name>ATP</name>
        <dbReference type="ChEBI" id="CHEBI:30616"/>
    </ligand>
</feature>
<feature type="binding site" evidence="11">
    <location>
        <position position="88"/>
    </location>
    <ligand>
        <name>ATP</name>
        <dbReference type="ChEBI" id="CHEBI:30616"/>
    </ligand>
</feature>
<dbReference type="InterPro" id="IPR001404">
    <property type="entry name" value="Hsp90_fam"/>
</dbReference>
<dbReference type="InterPro" id="IPR020568">
    <property type="entry name" value="Ribosomal_Su5_D2-typ_SF"/>
</dbReference>
<accession>A0A7V2WUM3</accession>
<dbReference type="PANTHER" id="PTHR11528">
    <property type="entry name" value="HEAT SHOCK PROTEIN 90 FAMILY MEMBER"/>
    <property type="match status" value="1"/>
</dbReference>
<evidence type="ECO:0000256" key="9">
    <source>
        <dbReference type="ARBA" id="ARBA00070675"/>
    </source>
</evidence>
<comment type="subunit">
    <text evidence="10">Homodimer.</text>
</comment>
<feature type="binding site" evidence="11">
    <location>
        <position position="83"/>
    </location>
    <ligand>
        <name>ATP</name>
        <dbReference type="ChEBI" id="CHEBI:30616"/>
    </ligand>
</feature>
<evidence type="ECO:0000256" key="7">
    <source>
        <dbReference type="ARBA" id="ARBA00023186"/>
    </source>
</evidence>
<dbReference type="Gene3D" id="3.30.230.80">
    <property type="match status" value="1"/>
</dbReference>
<dbReference type="InterPro" id="IPR019805">
    <property type="entry name" value="Heat_shock_protein_90_CS"/>
</dbReference>
<reference evidence="13" key="1">
    <citation type="journal article" date="2020" name="mSystems">
        <title>Genome- and Community-Level Interaction Insights into Carbon Utilization and Element Cycling Functions of Hydrothermarchaeota in Hydrothermal Sediment.</title>
        <authorList>
            <person name="Zhou Z."/>
            <person name="Liu Y."/>
            <person name="Xu W."/>
            <person name="Pan J."/>
            <person name="Luo Z.H."/>
            <person name="Li M."/>
        </authorList>
    </citation>
    <scope>NUCLEOTIDE SEQUENCE [LARGE SCALE GENOMIC DNA]</scope>
    <source>
        <strain evidence="13">HyVt-493</strain>
    </source>
</reference>
<dbReference type="InterPro" id="IPR003594">
    <property type="entry name" value="HATPase_dom"/>
</dbReference>
<dbReference type="HAMAP" id="MF_00505">
    <property type="entry name" value="HSP90"/>
    <property type="match status" value="1"/>
</dbReference>
<keyword evidence="6 10" id="KW-0346">Stress response</keyword>
<feature type="region of interest" description="A; substrate-binding" evidence="10">
    <location>
        <begin position="1"/>
        <end position="359"/>
    </location>
</feature>
<keyword evidence="7 10" id="KW-0143">Chaperone</keyword>
<dbReference type="InterPro" id="IPR037196">
    <property type="entry name" value="HSP90_C"/>
</dbReference>
<evidence type="ECO:0000313" key="13">
    <source>
        <dbReference type="EMBL" id="HFC91925.1"/>
    </source>
</evidence>
<evidence type="ECO:0000256" key="2">
    <source>
        <dbReference type="ARBA" id="ARBA00008239"/>
    </source>
</evidence>
<keyword evidence="4 10" id="KW-0547">Nucleotide-binding</keyword>
<keyword evidence="5 10" id="KW-0067">ATP-binding</keyword>
<evidence type="ECO:0000256" key="8">
    <source>
        <dbReference type="ARBA" id="ARBA00058590"/>
    </source>
</evidence>
<dbReference type="FunFam" id="3.30.230.80:FF:000002">
    <property type="entry name" value="Molecular chaperone HtpG"/>
    <property type="match status" value="1"/>
</dbReference>
<dbReference type="InterPro" id="IPR036890">
    <property type="entry name" value="HATPase_C_sf"/>
</dbReference>
<feature type="binding site" evidence="11">
    <location>
        <position position="96"/>
    </location>
    <ligand>
        <name>ATP</name>
        <dbReference type="ChEBI" id="CHEBI:30616"/>
    </ligand>
</feature>
<dbReference type="PRINTS" id="PR00775">
    <property type="entry name" value="HEATSHOCK90"/>
</dbReference>
<dbReference type="Gene3D" id="1.20.120.790">
    <property type="entry name" value="Heat shock protein 90, C-terminal domain"/>
    <property type="match status" value="1"/>
</dbReference>
<feature type="region of interest" description="C" evidence="10">
    <location>
        <begin position="577"/>
        <end position="650"/>
    </location>
</feature>